<accession>A0A835FZ25</accession>
<evidence type="ECO:0000313" key="3">
    <source>
        <dbReference type="Proteomes" id="UP000636709"/>
    </source>
</evidence>
<name>A0A835FZ25_9POAL</name>
<gene>
    <name evidence="2" type="ORF">HU200_001763</name>
</gene>
<dbReference type="EMBL" id="JACEFO010000144">
    <property type="protein sequence ID" value="KAF8780106.1"/>
    <property type="molecule type" value="Genomic_DNA"/>
</dbReference>
<evidence type="ECO:0000256" key="1">
    <source>
        <dbReference type="SAM" id="MobiDB-lite"/>
    </source>
</evidence>
<sequence>METHITLRRTGTPSARSSSVGGNTVMSGYYKDATATEGGCARATSACGTPTGTSGSSSIEVEFVRFGHAAVVAWPDDDHHWGMTPCVFVTLKDGTKATETETLRVTSSSSAEHGCRKDGDVQRPPQDLDGEDAQVSICSGRKAREARRLRKPDRSRL</sequence>
<keyword evidence="3" id="KW-1185">Reference proteome</keyword>
<comment type="caution">
    <text evidence="2">The sequence shown here is derived from an EMBL/GenBank/DDBJ whole genome shotgun (WGS) entry which is preliminary data.</text>
</comment>
<evidence type="ECO:0000313" key="2">
    <source>
        <dbReference type="EMBL" id="KAF8780106.1"/>
    </source>
</evidence>
<organism evidence="2 3">
    <name type="scientific">Digitaria exilis</name>
    <dbReference type="NCBI Taxonomy" id="1010633"/>
    <lineage>
        <taxon>Eukaryota</taxon>
        <taxon>Viridiplantae</taxon>
        <taxon>Streptophyta</taxon>
        <taxon>Embryophyta</taxon>
        <taxon>Tracheophyta</taxon>
        <taxon>Spermatophyta</taxon>
        <taxon>Magnoliopsida</taxon>
        <taxon>Liliopsida</taxon>
        <taxon>Poales</taxon>
        <taxon>Poaceae</taxon>
        <taxon>PACMAD clade</taxon>
        <taxon>Panicoideae</taxon>
        <taxon>Panicodae</taxon>
        <taxon>Paniceae</taxon>
        <taxon>Anthephorinae</taxon>
        <taxon>Digitaria</taxon>
    </lineage>
</organism>
<dbReference type="Proteomes" id="UP000636709">
    <property type="component" value="Unassembled WGS sequence"/>
</dbReference>
<reference evidence="2" key="1">
    <citation type="submission" date="2020-07" db="EMBL/GenBank/DDBJ databases">
        <title>Genome sequence and genetic diversity analysis of an under-domesticated orphan crop, white fonio (Digitaria exilis).</title>
        <authorList>
            <person name="Bennetzen J.L."/>
            <person name="Chen S."/>
            <person name="Ma X."/>
            <person name="Wang X."/>
            <person name="Yssel A.E.J."/>
            <person name="Chaluvadi S.R."/>
            <person name="Johnson M."/>
            <person name="Gangashetty P."/>
            <person name="Hamidou F."/>
            <person name="Sanogo M.D."/>
            <person name="Zwaenepoel A."/>
            <person name="Wallace J."/>
            <person name="Van De Peer Y."/>
            <person name="Van Deynze A."/>
        </authorList>
    </citation>
    <scope>NUCLEOTIDE SEQUENCE</scope>
    <source>
        <tissue evidence="2">Leaves</tissue>
    </source>
</reference>
<dbReference type="AlphaFoldDB" id="A0A835FZ25"/>
<protein>
    <submittedName>
        <fullName evidence="2">Uncharacterized protein</fullName>
    </submittedName>
</protein>
<feature type="region of interest" description="Disordered" evidence="1">
    <location>
        <begin position="99"/>
        <end position="157"/>
    </location>
</feature>
<proteinExistence type="predicted"/>
<feature type="compositionally biased region" description="Polar residues" evidence="1">
    <location>
        <begin position="9"/>
        <end position="20"/>
    </location>
</feature>
<feature type="region of interest" description="Disordered" evidence="1">
    <location>
        <begin position="1"/>
        <end position="20"/>
    </location>
</feature>